<gene>
    <name evidence="5" type="primary">ACO1_0</name>
    <name evidence="5" type="ORF">g.159887</name>
</gene>
<dbReference type="InterPro" id="IPR006249">
    <property type="entry name" value="Aconitase/IRP2"/>
</dbReference>
<dbReference type="EMBL" id="GGMR01007008">
    <property type="protein sequence ID" value="MBY19627.1"/>
    <property type="molecule type" value="Transcribed_RNA"/>
</dbReference>
<accession>A0A2S2NR67</accession>
<dbReference type="Pfam" id="PF00330">
    <property type="entry name" value="Aconitase"/>
    <property type="match status" value="1"/>
</dbReference>
<dbReference type="PANTHER" id="PTHR11670">
    <property type="entry name" value="ACONITASE/IRON-RESPONSIVE ELEMENT FAMILY MEMBER"/>
    <property type="match status" value="1"/>
</dbReference>
<dbReference type="GO" id="GO:0046872">
    <property type="term" value="F:metal ion binding"/>
    <property type="evidence" value="ECO:0007669"/>
    <property type="project" value="UniProtKB-KW"/>
</dbReference>
<organism evidence="5">
    <name type="scientific">Schizaphis graminum</name>
    <name type="common">Green bug aphid</name>
    <dbReference type="NCBI Taxonomy" id="13262"/>
    <lineage>
        <taxon>Eukaryota</taxon>
        <taxon>Metazoa</taxon>
        <taxon>Ecdysozoa</taxon>
        <taxon>Arthropoda</taxon>
        <taxon>Hexapoda</taxon>
        <taxon>Insecta</taxon>
        <taxon>Pterygota</taxon>
        <taxon>Neoptera</taxon>
        <taxon>Paraneoptera</taxon>
        <taxon>Hemiptera</taxon>
        <taxon>Sternorrhyncha</taxon>
        <taxon>Aphidomorpha</taxon>
        <taxon>Aphidoidea</taxon>
        <taxon>Aphididae</taxon>
        <taxon>Aphidini</taxon>
        <taxon>Schizaphis</taxon>
    </lineage>
</organism>
<reference evidence="5" key="1">
    <citation type="submission" date="2018-04" db="EMBL/GenBank/DDBJ databases">
        <title>Transcriptome of Schizaphis graminum biotype I.</title>
        <authorList>
            <person name="Scully E.D."/>
            <person name="Geib S.M."/>
            <person name="Palmer N.A."/>
            <person name="Koch K."/>
            <person name="Bradshaw J."/>
            <person name="Heng-Moss T."/>
            <person name="Sarath G."/>
        </authorList>
    </citation>
    <scope>NUCLEOTIDE SEQUENCE</scope>
</reference>
<evidence type="ECO:0000256" key="2">
    <source>
        <dbReference type="ARBA" id="ARBA00023004"/>
    </source>
</evidence>
<evidence type="ECO:0000256" key="1">
    <source>
        <dbReference type="ARBA" id="ARBA00022723"/>
    </source>
</evidence>
<evidence type="ECO:0000313" key="5">
    <source>
        <dbReference type="EMBL" id="MBY19627.1"/>
    </source>
</evidence>
<proteinExistence type="predicted"/>
<dbReference type="PRINTS" id="PR00415">
    <property type="entry name" value="ACONITASE"/>
</dbReference>
<dbReference type="PROSITE" id="PS00450">
    <property type="entry name" value="ACONITASE_1"/>
    <property type="match status" value="1"/>
</dbReference>
<dbReference type="GO" id="GO:0051536">
    <property type="term" value="F:iron-sulfur cluster binding"/>
    <property type="evidence" value="ECO:0007669"/>
    <property type="project" value="UniProtKB-KW"/>
</dbReference>
<dbReference type="AlphaFoldDB" id="A0A2S2NR67"/>
<dbReference type="Gene3D" id="3.30.499.10">
    <property type="entry name" value="Aconitase, domain 3"/>
    <property type="match status" value="1"/>
</dbReference>
<dbReference type="InterPro" id="IPR015931">
    <property type="entry name" value="Acnase/IPM_dHydase_lsu_aba_1/3"/>
</dbReference>
<dbReference type="InterPro" id="IPR036008">
    <property type="entry name" value="Aconitase_4Fe-4S_dom"/>
</dbReference>
<dbReference type="InterPro" id="IPR018136">
    <property type="entry name" value="Aconitase_4Fe-4S_BS"/>
</dbReference>
<protein>
    <submittedName>
        <fullName evidence="5">Cytoplasmic aconitate hydratase</fullName>
    </submittedName>
</protein>
<feature type="domain" description="Aconitase/3-isopropylmalate dehydratase large subunit alpha/beta/alpha" evidence="4">
    <location>
        <begin position="8"/>
        <end position="108"/>
    </location>
</feature>
<keyword evidence="2" id="KW-0408">Iron</keyword>
<keyword evidence="1" id="KW-0479">Metal-binding</keyword>
<name>A0A2S2NR67_SCHGA</name>
<dbReference type="InterPro" id="IPR001030">
    <property type="entry name" value="Acoase/IPM_deHydtase_lsu_aba"/>
</dbReference>
<keyword evidence="3" id="KW-0411">Iron-sulfur</keyword>
<evidence type="ECO:0000259" key="4">
    <source>
        <dbReference type="Pfam" id="PF00330"/>
    </source>
</evidence>
<sequence>MLRNYDDPSQDPVFSQITTLDLGEVVPSISGPKRPHDRVSVSKAHKDFKTCLTNKIGFKGFNISPDKLNASCEFEFNNQKYTLRHGSVVIAAITSCTNTSNSSVMLGACK</sequence>
<evidence type="ECO:0000256" key="3">
    <source>
        <dbReference type="ARBA" id="ARBA00023014"/>
    </source>
</evidence>
<dbReference type="SUPFAM" id="SSF53732">
    <property type="entry name" value="Aconitase iron-sulfur domain"/>
    <property type="match status" value="1"/>
</dbReference>